<dbReference type="GO" id="GO:0006623">
    <property type="term" value="P:protein targeting to vacuole"/>
    <property type="evidence" value="ECO:0007669"/>
    <property type="project" value="TreeGrafter"/>
</dbReference>
<dbReference type="InterPro" id="IPR026847">
    <property type="entry name" value="VPS13"/>
</dbReference>
<dbReference type="InterPro" id="IPR009543">
    <property type="entry name" value="VPS13_VAB"/>
</dbReference>
<dbReference type="GO" id="GO:0045053">
    <property type="term" value="P:protein retention in Golgi apparatus"/>
    <property type="evidence" value="ECO:0007669"/>
    <property type="project" value="TreeGrafter"/>
</dbReference>
<feature type="domain" description="Vacuolar protein sorting-associated protein 13 VPS13 adaptor binding" evidence="7">
    <location>
        <begin position="2356"/>
        <end position="2593"/>
    </location>
</feature>
<dbReference type="OrthoDB" id="272810at2759"/>
<evidence type="ECO:0000256" key="1">
    <source>
        <dbReference type="ARBA" id="ARBA00006545"/>
    </source>
</evidence>
<sequence length="2623" mass="302878">MLEGLAAWVLKTYIGKYINVNPDKLSIGLLSGVVELENVPLNPDVFNDLNFPFELKTGFFGKIKLNVSLNSLRTSPWLLQAEKLCIKLGPKDYHKTVYKPIDVNQKLNELESKWFKEVELLGLDESKSDKKSVLFKYLTPIAYSLLNNIYVSINELDIRYEDEENNISFGLKIESISIKNDAEAQNIEHLDHSENLSSKLFELKNLSVYSSSFTSDKVDLLIEPTSFKAHLIRDLSQKPLRRRKQARIRIQTQLATLKMNIGQKNLENLCQIIQSFNTYSNYVFNNRFRSACTTRWSLLLKSISYHVKKASWQDLIKWAHDVCGYRRIIEKIYLGHGLDEAWAGEKKRIESEWDYDRLLIIRRAVFEKFVLSEQFISGKRAQPATVKTTMFNYLNFYGIFSKNSKSDPKLEEEVMTLINDTIENDTLLRRDCLLAVLEFKLDQWQINVDQIAKFKLEHTELVIEALPRFDSFLFEMNLSSFYLIDSVNEHTTFFPNLVYPQKVKGPAQVFSLSYEHNPVNSKNSHLTIKSCGFDCVFNRDFYSQLLNFSQNVSVLFQKAGQVLLAKNLKPTKSFSLKTSPIHKITFNFEIIAPKIIMPKEYDNQDSNCLILDFGKLTFKNKDLAIQKNDYWHNDDDYDDSDSDEFVTPVSTPPNEPQDEFDPDLSKYYSNFDLDLNNLQVLSGKLQSNNLTNQLTKGHSDFHLLEKFNISIQLGILMKINPNQQVSFLFNSQLAPVRLMANVKLLKLNIDDFKLINLYETSQLFQNLIQKSDKSKRDKFKLPFRHRNVKKFVEMELKLNEVDITMSVQNAELHQTFGHIDPKSICELKFYMINSLLELNNKFDVDFRLSLYNMLLIDARQIYGPDYQLLAASHEHILFDSSTGSITNQMASEFSRNQKPLICINMMDAEVKNGQKSELKSSVNFRFKRLTGLMFKIEEEDKARKVALFSLDGVLLNLTLAPNDRFLDMSAQVDGFNVTSLLSNSTTVFTIGQLQDKSSTGSFMSRGVFNVDFCKKCIDSQEVKELELRIASLCYLHKPELINELQSCFKDFMRFHEKIMEEVADKAARLALEMLNKGKTYLKDKLARKNSKWIKVKVQLQTPVVGVRLKKTSQYFVAHLGKITIENDIKDHSLTKFSIRLSDMTVFSMFLDRQEIQNLFKLFYNPVKRENLMDKTSIGLSLSYEHKQENALLVIQSVIDNCSITLSKLGLEQLVKISDSLVYDDKTDEIRCESKSRPIDIKNNFKDSSKFEKNGNCVDKSESLNDYEKIFHSISDDQDLEIDGEESLSIQTDVSFKIERLQMDFLADVEKANQHIAELCFKEFELNISKHYQNLTYVSMTLKSMHLIDKLIKSDDKAYLLWSGTSSKLRPDVFNKQLIENLSFSAPSLGKNMNFIKYYRRSKKIKKNDEFLKNIFEMNKFYQCESISLPTELAKPKIQIEKSENFQSKPFGIRMSESASNISSITEENTNPLVKINLIIIDEKNPNFSEKYQKINRFIDIKFSRLKLIVNPETWILVLDVLGLGAKSYPAGSQAKDFDEKKSSTGIKFMVEEFSIELNEDKSYQPLAKLKIDDVRALIESRPEYLNASGQLGSLGIHDVSACQGLYPDKFLTSGDQALKFEFFKHTGPLDHLLGRESFDTSLKLNMNSVKYVHTQRFLSSLTQYFQQFNKLQEALGKMNAISSGEKNISFEPQRSSRIKLDIQTESPIIVIPVNSNSNQVLVFNLGNIEVSNKFESSEKVDSLNLSDFSNSSSANNSLCLNDDQKHCLLDLIEVKFRNTQLYSAERYVLSQNSSPTSDLIFITFGFKNTGTILKTENIIQFHLERNLENEISHRSPDWYVYSKFSSVQLKINLSQYKIIRGLLDQNIGEPTQTELDPAFALTNYADTVTSVNQWKKISLMFDLENVFIELSNEGDKPLASAVFIISSLIFESFSDDTKLVDLVSNEIQIKDTREPSFDVLLKKNLTKRDSQRLQLEVHYKSKKSSNKYSILFNNCRVITIMDWLMEMNNFVKKYENQSVHSSNQVQVPNEVKVNLINTDFVLAEQMSEPQSQAIILRLTAYFEYSELKRDPMDTRLQSFELFTCQMNDIEQTALSIIEPSTLSIALKKRNEFKHMIEMNAQKLRLRFSYLDFKLFIRVIKSVKNQIEVSNKNDGNADHRPLVKNKSSSIDLNDLIVSIDSFSVCIIDDCNDIDIPLGDIQFKKLKLNQIVSSPSHGSVEFALNIDYFNRLLSDWEPLVEPWLAKLFWKSKIASNVLTLTSMDVLNVNLTNPFVNILTETLTNWKKDFDTLAAKNHKVFYPFVLVNSTGQAIQFMKLDADSEWTQLASGSTIQFNFFKKKTLYGQKSHNNQLRNLSRNKIRLKLDDWCEIRPLTVDKVGTYFRDIYPMCGSALTRLIFDISLHQNATKYIEIKSPVTVKNKLDRVLECRIECGKLEPIVLELAKDTEISVPIKYLPCCVSFRPARSNCQFSSSQLNLWECEPGHVEYVPLTCRMQEEKLFHFFARIMRHKFESDEKLGKKFDFIPGHSIEIEPAFSIQNLLPIELRYFFGAFSGRIHSDNVLNFYHVDVAKAVELNLEIDNYHMNKPLEINHNRLLANLVQSNQVPNRKYTVFRRVNFFDENNR</sequence>
<proteinExistence type="inferred from homology"/>
<name>A0A3M7S9R1_BRAPC</name>
<dbReference type="InterPro" id="IPR056747">
    <property type="entry name" value="VPS13-like_M"/>
</dbReference>
<evidence type="ECO:0000313" key="9">
    <source>
        <dbReference type="Proteomes" id="UP000276133"/>
    </source>
</evidence>
<accession>A0A3M7S9R1</accession>
<protein>
    <submittedName>
        <fullName evidence="8">Vacuolar sorting-associated 13D isoform X1</fullName>
    </submittedName>
</protein>
<dbReference type="EMBL" id="REGN01001788">
    <property type="protein sequence ID" value="RNA32522.1"/>
    <property type="molecule type" value="Genomic_DNA"/>
</dbReference>
<evidence type="ECO:0000256" key="2">
    <source>
        <dbReference type="ARBA" id="ARBA00022448"/>
    </source>
</evidence>
<dbReference type="Proteomes" id="UP000276133">
    <property type="component" value="Unassembled WGS sequence"/>
</dbReference>
<feature type="domain" description="VPS13-like middle region" evidence="6">
    <location>
        <begin position="1635"/>
        <end position="2286"/>
    </location>
</feature>
<evidence type="ECO:0000259" key="7">
    <source>
        <dbReference type="Pfam" id="PF25036"/>
    </source>
</evidence>
<comment type="similarity">
    <text evidence="1">Belongs to the VPS13 family.</text>
</comment>
<dbReference type="Pfam" id="PF12624">
    <property type="entry name" value="VPS13_N"/>
    <property type="match status" value="1"/>
</dbReference>
<organism evidence="8 9">
    <name type="scientific">Brachionus plicatilis</name>
    <name type="common">Marine rotifer</name>
    <name type="synonym">Brachionus muelleri</name>
    <dbReference type="NCBI Taxonomy" id="10195"/>
    <lineage>
        <taxon>Eukaryota</taxon>
        <taxon>Metazoa</taxon>
        <taxon>Spiralia</taxon>
        <taxon>Gnathifera</taxon>
        <taxon>Rotifera</taxon>
        <taxon>Eurotatoria</taxon>
        <taxon>Monogononta</taxon>
        <taxon>Pseudotrocha</taxon>
        <taxon>Ploima</taxon>
        <taxon>Brachionidae</taxon>
        <taxon>Brachionus</taxon>
    </lineage>
</organism>
<keyword evidence="2" id="KW-0813">Transport</keyword>
<dbReference type="Pfam" id="PF25036">
    <property type="entry name" value="VPS13_VAB"/>
    <property type="match status" value="1"/>
</dbReference>
<keyword evidence="3" id="KW-0445">Lipid transport</keyword>
<feature type="region of interest" description="Disordered" evidence="4">
    <location>
        <begin position="639"/>
        <end position="660"/>
    </location>
</feature>
<dbReference type="STRING" id="10195.A0A3M7S9R1"/>
<evidence type="ECO:0000256" key="3">
    <source>
        <dbReference type="ARBA" id="ARBA00023055"/>
    </source>
</evidence>
<dbReference type="PANTHER" id="PTHR16166">
    <property type="entry name" value="VACUOLAR PROTEIN SORTING-ASSOCIATED PROTEIN VPS13"/>
    <property type="match status" value="1"/>
</dbReference>
<dbReference type="GO" id="GO:0007005">
    <property type="term" value="P:mitochondrion organization"/>
    <property type="evidence" value="ECO:0007669"/>
    <property type="project" value="TreeGrafter"/>
</dbReference>
<comment type="caution">
    <text evidence="8">The sequence shown here is derived from an EMBL/GenBank/DDBJ whole genome shotgun (WGS) entry which is preliminary data.</text>
</comment>
<reference evidence="8 9" key="1">
    <citation type="journal article" date="2018" name="Sci. Rep.">
        <title>Genomic signatures of local adaptation to the degree of environmental predictability in rotifers.</title>
        <authorList>
            <person name="Franch-Gras L."/>
            <person name="Hahn C."/>
            <person name="Garcia-Roger E.M."/>
            <person name="Carmona M.J."/>
            <person name="Serra M."/>
            <person name="Gomez A."/>
        </authorList>
    </citation>
    <scope>NUCLEOTIDE SEQUENCE [LARGE SCALE GENOMIC DNA]</scope>
    <source>
        <strain evidence="8">HYR1</strain>
    </source>
</reference>
<dbReference type="Pfam" id="PF25033">
    <property type="entry name" value="VPS13_M"/>
    <property type="match status" value="1"/>
</dbReference>
<dbReference type="InterPro" id="IPR026854">
    <property type="entry name" value="VPS13_N"/>
</dbReference>
<evidence type="ECO:0000256" key="4">
    <source>
        <dbReference type="SAM" id="MobiDB-lite"/>
    </source>
</evidence>
<feature type="non-terminal residue" evidence="8">
    <location>
        <position position="2623"/>
    </location>
</feature>
<keyword evidence="9" id="KW-1185">Reference proteome</keyword>
<gene>
    <name evidence="8" type="ORF">BpHYR1_006365</name>
</gene>
<evidence type="ECO:0000313" key="8">
    <source>
        <dbReference type="EMBL" id="RNA32522.1"/>
    </source>
</evidence>
<evidence type="ECO:0000259" key="6">
    <source>
        <dbReference type="Pfam" id="PF25033"/>
    </source>
</evidence>
<dbReference type="PANTHER" id="PTHR16166:SF141">
    <property type="entry name" value="INTERMEMBRANE LIPID TRANSFER PROTEIN VPS13D"/>
    <property type="match status" value="1"/>
</dbReference>
<dbReference type="GO" id="GO:0006869">
    <property type="term" value="P:lipid transport"/>
    <property type="evidence" value="ECO:0007669"/>
    <property type="project" value="UniProtKB-KW"/>
</dbReference>
<feature type="domain" description="Chorein N-terminal" evidence="5">
    <location>
        <begin position="1"/>
        <end position="211"/>
    </location>
</feature>
<evidence type="ECO:0000259" key="5">
    <source>
        <dbReference type="Pfam" id="PF12624"/>
    </source>
</evidence>